<name>A0A061R6B6_9CHLO</name>
<dbReference type="AlphaFoldDB" id="A0A061R6B6"/>
<dbReference type="PANTHER" id="PTHR43037:SF5">
    <property type="entry name" value="FERULOYL ESTERASE"/>
    <property type="match status" value="1"/>
</dbReference>
<evidence type="ECO:0000256" key="2">
    <source>
        <dbReference type="ARBA" id="ARBA00022801"/>
    </source>
</evidence>
<accession>A0A061R6B6</accession>
<evidence type="ECO:0000313" key="4">
    <source>
        <dbReference type="EMBL" id="JAC74986.1"/>
    </source>
</evidence>
<evidence type="ECO:0000256" key="1">
    <source>
        <dbReference type="ARBA" id="ARBA00022729"/>
    </source>
</evidence>
<dbReference type="InterPro" id="IPR050955">
    <property type="entry name" value="Plant_Biomass_Hydrol_Est"/>
</dbReference>
<dbReference type="SUPFAM" id="SSF53474">
    <property type="entry name" value="alpha/beta-Hydrolases"/>
    <property type="match status" value="1"/>
</dbReference>
<dbReference type="InterPro" id="IPR029058">
    <property type="entry name" value="AB_hydrolase_fold"/>
</dbReference>
<dbReference type="EMBL" id="GBEZ01010727">
    <property type="protein sequence ID" value="JAC74986.1"/>
    <property type="molecule type" value="Transcribed_RNA"/>
</dbReference>
<dbReference type="EMBL" id="GBEZ01018959">
    <property type="protein sequence ID" value="JAC67533.1"/>
    <property type="molecule type" value="Transcribed_RNA"/>
</dbReference>
<reference evidence="3" key="1">
    <citation type="submission" date="2014-05" db="EMBL/GenBank/DDBJ databases">
        <title>The transcriptome of the halophilic microalga Tetraselmis sp. GSL018 isolated from the Great Salt Lake, Utah.</title>
        <authorList>
            <person name="Jinkerson R.E."/>
            <person name="D'Adamo S."/>
            <person name="Posewitz M.C."/>
        </authorList>
    </citation>
    <scope>NUCLEOTIDE SEQUENCE</scope>
    <source>
        <strain evidence="3">GSL018</strain>
    </source>
</reference>
<organism evidence="3">
    <name type="scientific">Tetraselmis sp. GSL018</name>
    <dbReference type="NCBI Taxonomy" id="582737"/>
    <lineage>
        <taxon>Eukaryota</taxon>
        <taxon>Viridiplantae</taxon>
        <taxon>Chlorophyta</taxon>
        <taxon>core chlorophytes</taxon>
        <taxon>Chlorodendrophyceae</taxon>
        <taxon>Chlorodendrales</taxon>
        <taxon>Chlorodendraceae</taxon>
        <taxon>Tetraselmis</taxon>
    </lineage>
</organism>
<gene>
    <name evidence="3" type="ORF">TSPGSL018_10909</name>
    <name evidence="4" type="ORF">TSPGSL018_24433</name>
</gene>
<keyword evidence="1" id="KW-0732">Signal</keyword>
<protein>
    <submittedName>
        <fullName evidence="3">Poly(3-hydroxybutyrate) depolymerase</fullName>
    </submittedName>
</protein>
<dbReference type="GO" id="GO:0016787">
    <property type="term" value="F:hydrolase activity"/>
    <property type="evidence" value="ECO:0007669"/>
    <property type="project" value="UniProtKB-KW"/>
</dbReference>
<proteinExistence type="predicted"/>
<evidence type="ECO:0000313" key="3">
    <source>
        <dbReference type="EMBL" id="JAC67533.1"/>
    </source>
</evidence>
<dbReference type="Gene3D" id="3.40.50.1820">
    <property type="entry name" value="alpha/beta hydrolase"/>
    <property type="match status" value="1"/>
</dbReference>
<keyword evidence="2" id="KW-0378">Hydrolase</keyword>
<sequence length="292" mass="31279">MEYAGMRRQFSTYVPPGLCDSQAKAEAPGRGSALFALHCFGCTGGTMLEAFMPVARRHGFILVVPEGVDSSWSAVHCCGTALEMGLDDVGFLRAVKDSLEDRLAATHGRAVADLASRGSTFATGWSNGGYLAMLAAARSGPSPPLFQAIAPISGFQDAGLAPVPQPVPLMMHHAEDDRFVSFDGCCRRGETPPRCCCGITGPCYSAPKVFEEWAVQVNRCEADSARKPIVVEWKHRRIGVTCSSASRCAANTTLCRHRRGGHFNQHGFSRTFPEAMIEAIGNFFAGSAVRSS</sequence>
<dbReference type="PANTHER" id="PTHR43037">
    <property type="entry name" value="UNNAMED PRODUCT-RELATED"/>
    <property type="match status" value="1"/>
</dbReference>